<evidence type="ECO:0000256" key="5">
    <source>
        <dbReference type="ARBA" id="ARBA00023180"/>
    </source>
</evidence>
<dbReference type="SUPFAM" id="SSF53474">
    <property type="entry name" value="alpha/beta-Hydrolases"/>
    <property type="match status" value="1"/>
</dbReference>
<dbReference type="GO" id="GO:0006508">
    <property type="term" value="P:proteolysis"/>
    <property type="evidence" value="ECO:0007669"/>
    <property type="project" value="UniProtKB-KW"/>
</dbReference>
<dbReference type="Proteomes" id="UP000019471">
    <property type="component" value="Unassembled WGS sequence"/>
</dbReference>
<feature type="chain" id="PRO_5004931212" description="Peptidase S9 prolyl oligopeptidase catalytic domain-containing protein" evidence="6">
    <location>
        <begin position="28"/>
        <end position="220"/>
    </location>
</feature>
<proteinExistence type="inferred from homology"/>
<keyword evidence="3 6" id="KW-0732">Signal</keyword>
<evidence type="ECO:0000256" key="2">
    <source>
        <dbReference type="ARBA" id="ARBA00022670"/>
    </source>
</evidence>
<dbReference type="PANTHER" id="PTHR11010:SF38">
    <property type="entry name" value="LYSOSOMAL PRO-X CARBOXYPEPTIDASE"/>
    <property type="match status" value="1"/>
</dbReference>
<dbReference type="eggNOG" id="KOG2183">
    <property type="taxonomic scope" value="Eukaryota"/>
</dbReference>
<keyword evidence="2" id="KW-0645">Protease</keyword>
<dbReference type="STRING" id="1182543.W9WH20"/>
<dbReference type="HOGENOM" id="CLU_1348963_0_0_1"/>
<evidence type="ECO:0000256" key="4">
    <source>
        <dbReference type="ARBA" id="ARBA00022801"/>
    </source>
</evidence>
<accession>W9WH20</accession>
<dbReference type="InterPro" id="IPR029058">
    <property type="entry name" value="AB_hydrolase_fold"/>
</dbReference>
<comment type="caution">
    <text evidence="7">The sequence shown here is derived from an EMBL/GenBank/DDBJ whole genome shotgun (WGS) entry which is preliminary data.</text>
</comment>
<evidence type="ECO:0000256" key="1">
    <source>
        <dbReference type="ARBA" id="ARBA00011079"/>
    </source>
</evidence>
<dbReference type="PANTHER" id="PTHR11010">
    <property type="entry name" value="PROTEASE S28 PRO-X CARBOXYPEPTIDASE-RELATED"/>
    <property type="match status" value="1"/>
</dbReference>
<feature type="signal peptide" evidence="6">
    <location>
        <begin position="1"/>
        <end position="27"/>
    </location>
</feature>
<dbReference type="AlphaFoldDB" id="W9WH20"/>
<keyword evidence="8" id="KW-1185">Reference proteome</keyword>
<evidence type="ECO:0000256" key="3">
    <source>
        <dbReference type="ARBA" id="ARBA00022729"/>
    </source>
</evidence>
<protein>
    <recommendedName>
        <fullName evidence="9">Peptidase S9 prolyl oligopeptidase catalytic domain-containing protein</fullName>
    </recommendedName>
</protein>
<dbReference type="EMBL" id="AMGX01000017">
    <property type="protein sequence ID" value="EXJ67223.1"/>
    <property type="molecule type" value="Genomic_DNA"/>
</dbReference>
<dbReference type="OrthoDB" id="1735038at2759"/>
<name>W9WH20_9EURO</name>
<keyword evidence="4" id="KW-0378">Hydrolase</keyword>
<organism evidence="7 8">
    <name type="scientific">Cladophialophora psammophila CBS 110553</name>
    <dbReference type="NCBI Taxonomy" id="1182543"/>
    <lineage>
        <taxon>Eukaryota</taxon>
        <taxon>Fungi</taxon>
        <taxon>Dikarya</taxon>
        <taxon>Ascomycota</taxon>
        <taxon>Pezizomycotina</taxon>
        <taxon>Eurotiomycetes</taxon>
        <taxon>Chaetothyriomycetidae</taxon>
        <taxon>Chaetothyriales</taxon>
        <taxon>Herpotrichiellaceae</taxon>
        <taxon>Cladophialophora</taxon>
    </lineage>
</organism>
<evidence type="ECO:0000313" key="8">
    <source>
        <dbReference type="Proteomes" id="UP000019471"/>
    </source>
</evidence>
<evidence type="ECO:0000256" key="6">
    <source>
        <dbReference type="SAM" id="SignalP"/>
    </source>
</evidence>
<dbReference type="GeneID" id="19194565"/>
<dbReference type="GO" id="GO:0008239">
    <property type="term" value="F:dipeptidyl-peptidase activity"/>
    <property type="evidence" value="ECO:0007669"/>
    <property type="project" value="TreeGrafter"/>
</dbReference>
<comment type="similarity">
    <text evidence="1">Belongs to the peptidase S28 family.</text>
</comment>
<dbReference type="RefSeq" id="XP_007748638.1">
    <property type="nucleotide sequence ID" value="XM_007750448.1"/>
</dbReference>
<sequence>MARRISGISQSLVMSLVSLSLPWCAIAAANLKPNCTTLTKFFGQPIDHAKPNSGTFQQQYQVLSDHFKPGAPILYYQQAETSIFACLEKSVLPEWAAELGALVITLEHRFFGLSNPSNASNPIDRYQTLTLENVMSDAVTFVQHIKNTVAGAKNSKVIVTGGSYGGFLTAVLKMNHPDVFFGAIPFAAPLRSIGANNQNPQRYEWFKGVHTRTLGVISTC</sequence>
<dbReference type="Gene3D" id="3.40.50.1820">
    <property type="entry name" value="alpha/beta hydrolase"/>
    <property type="match status" value="1"/>
</dbReference>
<evidence type="ECO:0000313" key="7">
    <source>
        <dbReference type="EMBL" id="EXJ67223.1"/>
    </source>
</evidence>
<dbReference type="InterPro" id="IPR008758">
    <property type="entry name" value="Peptidase_S28"/>
</dbReference>
<keyword evidence="5" id="KW-0325">Glycoprotein</keyword>
<evidence type="ECO:0008006" key="9">
    <source>
        <dbReference type="Google" id="ProtNLM"/>
    </source>
</evidence>
<dbReference type="GO" id="GO:0070008">
    <property type="term" value="F:serine-type exopeptidase activity"/>
    <property type="evidence" value="ECO:0007669"/>
    <property type="project" value="InterPro"/>
</dbReference>
<dbReference type="Pfam" id="PF05577">
    <property type="entry name" value="Peptidase_S28"/>
    <property type="match status" value="1"/>
</dbReference>
<gene>
    <name evidence="7" type="ORF">A1O5_09870</name>
</gene>
<reference evidence="7 8" key="1">
    <citation type="submission" date="2013-03" db="EMBL/GenBank/DDBJ databases">
        <title>The Genome Sequence of Cladophialophora psammophila CBS 110553.</title>
        <authorList>
            <consortium name="The Broad Institute Genomics Platform"/>
            <person name="Cuomo C."/>
            <person name="de Hoog S."/>
            <person name="Gorbushina A."/>
            <person name="Walker B."/>
            <person name="Young S.K."/>
            <person name="Zeng Q."/>
            <person name="Gargeya S."/>
            <person name="Fitzgerald M."/>
            <person name="Haas B."/>
            <person name="Abouelleil A."/>
            <person name="Allen A.W."/>
            <person name="Alvarado L."/>
            <person name="Arachchi H.M."/>
            <person name="Berlin A.M."/>
            <person name="Chapman S.B."/>
            <person name="Gainer-Dewar J."/>
            <person name="Goldberg J."/>
            <person name="Griggs A."/>
            <person name="Gujja S."/>
            <person name="Hansen M."/>
            <person name="Howarth C."/>
            <person name="Imamovic A."/>
            <person name="Ireland A."/>
            <person name="Larimer J."/>
            <person name="McCowan C."/>
            <person name="Murphy C."/>
            <person name="Pearson M."/>
            <person name="Poon T.W."/>
            <person name="Priest M."/>
            <person name="Roberts A."/>
            <person name="Saif S."/>
            <person name="Shea T."/>
            <person name="Sisk P."/>
            <person name="Sykes S."/>
            <person name="Wortman J."/>
            <person name="Nusbaum C."/>
            <person name="Birren B."/>
        </authorList>
    </citation>
    <scope>NUCLEOTIDE SEQUENCE [LARGE SCALE GENOMIC DNA]</scope>
    <source>
        <strain evidence="7 8">CBS 110553</strain>
    </source>
</reference>